<organism evidence="2 3">
    <name type="scientific">Leersia perrieri</name>
    <dbReference type="NCBI Taxonomy" id="77586"/>
    <lineage>
        <taxon>Eukaryota</taxon>
        <taxon>Viridiplantae</taxon>
        <taxon>Streptophyta</taxon>
        <taxon>Embryophyta</taxon>
        <taxon>Tracheophyta</taxon>
        <taxon>Spermatophyta</taxon>
        <taxon>Magnoliopsida</taxon>
        <taxon>Liliopsida</taxon>
        <taxon>Poales</taxon>
        <taxon>Poaceae</taxon>
        <taxon>BOP clade</taxon>
        <taxon>Oryzoideae</taxon>
        <taxon>Oryzeae</taxon>
        <taxon>Oryzinae</taxon>
        <taxon>Leersia</taxon>
    </lineage>
</organism>
<keyword evidence="3" id="KW-1185">Reference proteome</keyword>
<reference evidence="2 3" key="1">
    <citation type="submission" date="2012-08" db="EMBL/GenBank/DDBJ databases">
        <title>Oryza genome evolution.</title>
        <authorList>
            <person name="Wing R.A."/>
        </authorList>
    </citation>
    <scope>NUCLEOTIDE SEQUENCE</scope>
</reference>
<evidence type="ECO:0000313" key="2">
    <source>
        <dbReference type="EnsemblPlants" id="LPERR07G03680.1"/>
    </source>
</evidence>
<dbReference type="EnsemblPlants" id="LPERR07G03680.1">
    <property type="protein sequence ID" value="LPERR07G03680.1"/>
    <property type="gene ID" value="LPERR07G03680"/>
</dbReference>
<proteinExistence type="predicted"/>
<name>A0A0D9WVW3_9ORYZ</name>
<reference evidence="3" key="2">
    <citation type="submission" date="2013-12" db="EMBL/GenBank/DDBJ databases">
        <authorList>
            <person name="Yu Y."/>
            <person name="Lee S."/>
            <person name="de Baynast K."/>
            <person name="Wissotski M."/>
            <person name="Liu L."/>
            <person name="Talag J."/>
            <person name="Goicoechea J."/>
            <person name="Angelova A."/>
            <person name="Jetty R."/>
            <person name="Kudrna D."/>
            <person name="Golser W."/>
            <person name="Rivera L."/>
            <person name="Zhang J."/>
            <person name="Wing R."/>
        </authorList>
    </citation>
    <scope>NUCLEOTIDE SEQUENCE</scope>
</reference>
<feature type="region of interest" description="Disordered" evidence="1">
    <location>
        <begin position="1"/>
        <end position="60"/>
    </location>
</feature>
<protein>
    <submittedName>
        <fullName evidence="2">Uncharacterized protein</fullName>
    </submittedName>
</protein>
<accession>A0A0D9WVW3</accession>
<reference evidence="2" key="3">
    <citation type="submission" date="2015-04" db="UniProtKB">
        <authorList>
            <consortium name="EnsemblPlants"/>
        </authorList>
    </citation>
    <scope>IDENTIFICATION</scope>
</reference>
<dbReference type="HOGENOM" id="CLU_2227026_0_0_1"/>
<dbReference type="Gramene" id="LPERR07G03680.1">
    <property type="protein sequence ID" value="LPERR07G03680.1"/>
    <property type="gene ID" value="LPERR07G03680"/>
</dbReference>
<dbReference type="Proteomes" id="UP000032180">
    <property type="component" value="Chromosome 7"/>
</dbReference>
<dbReference type="AlphaFoldDB" id="A0A0D9WVW3"/>
<evidence type="ECO:0000256" key="1">
    <source>
        <dbReference type="SAM" id="MobiDB-lite"/>
    </source>
</evidence>
<feature type="compositionally biased region" description="Pro residues" evidence="1">
    <location>
        <begin position="40"/>
        <end position="60"/>
    </location>
</feature>
<evidence type="ECO:0000313" key="3">
    <source>
        <dbReference type="Proteomes" id="UP000032180"/>
    </source>
</evidence>
<sequence length="106" mass="11964">MDYSDNDSDGHDHPPEFIIHAIDDLAPPPPPAVNARAPPGILPPPPPPLPPPYRRPPPPPSDEVTFLRTFFFVFKVYTRMFVTIDQVYYSGCDDKCVHDEEQGFAY</sequence>